<dbReference type="AlphaFoldDB" id="A0A7J4IRY6"/>
<dbReference type="HAMAP" id="MF_00588">
    <property type="entry name" value="GatE"/>
    <property type="match status" value="1"/>
</dbReference>
<dbReference type="InterPro" id="IPR023168">
    <property type="entry name" value="GatB_Yqey_C_2"/>
</dbReference>
<dbReference type="Pfam" id="PF02938">
    <property type="entry name" value="GAD"/>
    <property type="match status" value="1"/>
</dbReference>
<dbReference type="SUPFAM" id="SSF55931">
    <property type="entry name" value="Glutamine synthetase/guanido kinase"/>
    <property type="match status" value="1"/>
</dbReference>
<dbReference type="Pfam" id="PF02934">
    <property type="entry name" value="GatB_N"/>
    <property type="match status" value="1"/>
</dbReference>
<comment type="subunit">
    <text evidence="6">Heterodimer of GatD and GatE.</text>
</comment>
<protein>
    <recommendedName>
        <fullName evidence="6">Glutamyl-tRNA(Gln) amidotransferase subunit E</fullName>
        <shortName evidence="6">Glu-ADT subunit E</shortName>
        <ecNumber evidence="6">6.3.5.-</ecNumber>
    </recommendedName>
</protein>
<dbReference type="InterPro" id="IPR018027">
    <property type="entry name" value="Asn/Gln_amidotransferase"/>
</dbReference>
<keyword evidence="2 6" id="KW-0547">Nucleotide-binding</keyword>
<sequence length="629" mass="70979">MAEDYKKLGLKAGLEVHQQLDTGKLFCRDKSVLREDKPNFTVRRYIRPTASEMGEFDAAALEQTRKGLTYIYEGYNDSTCEVETDSAPPQPIDKDALKVSLEVALMAQASILDEMFVMRKLVADGSNTSSFQRTMLVAVGGKLKLKNKEVGVQTIVLEEDAARPMEKRENEIVYRLDRLGIPLIEFATNPELFSPEEVKECALAIGALLRRTGRMKRGLGTIRQDLNISISEGARVEIKGVQEVELIDEYVRREVERQRILLAIREELKLRRINESNCIGEEKELANELYGSDCKLLKGKKVFAVKLNGFKGLLGQEVQPNRRFGTEISSYVKARSKLKGIFHSDELPGYGISAQEKETIERKLGVKEKDAFVLVFHESIEEIRKALNAVKDRALIAVKGVPEETRNALEDGNTEYSRPLPGAARMYPETDLETIAVDEKILKQIRANLPLTPEQRKELFVKKFGLSEKLAEEMKLSNYARFYRRLVEEKKVDAKQAAVLLLEGITKLKRDGIPTENISNEMVEETMLALKEKKITQDVLLEVLGWWAKKPRESFESVLKEMKVKAVGTGEVENIVKEIVRKNMVLVKEKGMQSASALMGDAMKELKGKASGQEINALLKKEIEKVVSK</sequence>
<proteinExistence type="inferred from homology"/>
<dbReference type="Pfam" id="PF02637">
    <property type="entry name" value="GatB_Yqey"/>
    <property type="match status" value="1"/>
</dbReference>
<dbReference type="InterPro" id="IPR029351">
    <property type="entry name" value="GAD_dom"/>
</dbReference>
<accession>A0A7J4IRY6</accession>
<dbReference type="GO" id="GO:0050567">
    <property type="term" value="F:glutaminyl-tRNA synthase (glutamine-hydrolyzing) activity"/>
    <property type="evidence" value="ECO:0007669"/>
    <property type="project" value="UniProtKB-UniRule"/>
</dbReference>
<dbReference type="InterPro" id="IPR006075">
    <property type="entry name" value="Asn/Gln-tRNA_Trfase_suB/E_cat"/>
</dbReference>
<evidence type="ECO:0000313" key="8">
    <source>
        <dbReference type="EMBL" id="HIH08268.1"/>
    </source>
</evidence>
<keyword evidence="1 6" id="KW-0436">Ligase</keyword>
<dbReference type="SUPFAM" id="SSF55261">
    <property type="entry name" value="GAD domain-like"/>
    <property type="match status" value="1"/>
</dbReference>
<dbReference type="GO" id="GO:0070681">
    <property type="term" value="P:glutaminyl-tRNAGln biosynthesis via transamidation"/>
    <property type="evidence" value="ECO:0007669"/>
    <property type="project" value="TreeGrafter"/>
</dbReference>
<evidence type="ECO:0000256" key="6">
    <source>
        <dbReference type="HAMAP-Rule" id="MF_00588"/>
    </source>
</evidence>
<dbReference type="SMART" id="SM00845">
    <property type="entry name" value="GatB_Yqey"/>
    <property type="match status" value="1"/>
</dbReference>
<gene>
    <name evidence="6 8" type="primary">gatE</name>
    <name evidence="8" type="ORF">HA237_02770</name>
</gene>
<dbReference type="GO" id="GO:0016740">
    <property type="term" value="F:transferase activity"/>
    <property type="evidence" value="ECO:0007669"/>
    <property type="project" value="UniProtKB-KW"/>
</dbReference>
<comment type="function">
    <text evidence="6">Allows the formation of correctly charged Gln-tRNA(Gln) through the transamidation of misacylated Glu-tRNA(Gln) in organisms which lack glutaminyl-tRNA synthetase. The reaction takes place in the presence of glutamine and ATP through an activated gamma-phospho-Glu-tRNA(Gln). The GatDE system is specific for glutamate and does not act on aspartate.</text>
</comment>
<dbReference type="PANTHER" id="PTHR11659:SF2">
    <property type="entry name" value="GLUTAMYL-TRNA(GLN) AMIDOTRANSFERASE SUBUNIT E"/>
    <property type="match status" value="1"/>
</dbReference>
<dbReference type="PANTHER" id="PTHR11659">
    <property type="entry name" value="GLUTAMYL-TRNA GLN AMIDOTRANSFERASE SUBUNIT B MITOCHONDRIAL AND PROKARYOTIC PET112-RELATED"/>
    <property type="match status" value="1"/>
</dbReference>
<dbReference type="Gene3D" id="1.10.10.410">
    <property type="match status" value="1"/>
</dbReference>
<organism evidence="8 9">
    <name type="scientific">Candidatus Iainarchaeum sp</name>
    <dbReference type="NCBI Taxonomy" id="3101447"/>
    <lineage>
        <taxon>Archaea</taxon>
        <taxon>Candidatus Iainarchaeota</taxon>
        <taxon>Candidatus Iainarchaeia</taxon>
        <taxon>Candidatus Iainarchaeales</taxon>
        <taxon>Candidatus Iainarchaeaceae</taxon>
        <taxon>Candidatus Iainarchaeum</taxon>
    </lineage>
</organism>
<dbReference type="EC" id="6.3.5.-" evidence="6"/>
<feature type="domain" description="Asn/Gln amidotransferase" evidence="7">
    <location>
        <begin position="481"/>
        <end position="623"/>
    </location>
</feature>
<keyword evidence="4 6" id="KW-0648">Protein biosynthesis</keyword>
<dbReference type="InterPro" id="IPR042114">
    <property type="entry name" value="GatB_C_1"/>
</dbReference>
<evidence type="ECO:0000256" key="3">
    <source>
        <dbReference type="ARBA" id="ARBA00022840"/>
    </source>
</evidence>
<dbReference type="GO" id="GO:0004812">
    <property type="term" value="F:aminoacyl-tRNA ligase activity"/>
    <property type="evidence" value="ECO:0007669"/>
    <property type="project" value="InterPro"/>
</dbReference>
<comment type="catalytic activity">
    <reaction evidence="5 6">
        <text>L-glutamyl-tRNA(Gln) + L-glutamine + ATP + H2O = L-glutaminyl-tRNA(Gln) + L-glutamate + ADP + phosphate + H(+)</text>
        <dbReference type="Rhea" id="RHEA:17521"/>
        <dbReference type="Rhea" id="RHEA-COMP:9681"/>
        <dbReference type="Rhea" id="RHEA-COMP:9684"/>
        <dbReference type="ChEBI" id="CHEBI:15377"/>
        <dbReference type="ChEBI" id="CHEBI:15378"/>
        <dbReference type="ChEBI" id="CHEBI:29985"/>
        <dbReference type="ChEBI" id="CHEBI:30616"/>
        <dbReference type="ChEBI" id="CHEBI:43474"/>
        <dbReference type="ChEBI" id="CHEBI:58359"/>
        <dbReference type="ChEBI" id="CHEBI:78520"/>
        <dbReference type="ChEBI" id="CHEBI:78521"/>
        <dbReference type="ChEBI" id="CHEBI:456216"/>
    </reaction>
</comment>
<evidence type="ECO:0000259" key="7">
    <source>
        <dbReference type="SMART" id="SM00845"/>
    </source>
</evidence>
<dbReference type="InterPro" id="IPR003789">
    <property type="entry name" value="Asn/Gln_tRNA_amidoTrase-B-like"/>
</dbReference>
<dbReference type="SUPFAM" id="SSF89095">
    <property type="entry name" value="GatB/YqeY motif"/>
    <property type="match status" value="1"/>
</dbReference>
<evidence type="ECO:0000256" key="5">
    <source>
        <dbReference type="ARBA" id="ARBA00047913"/>
    </source>
</evidence>
<evidence type="ECO:0000313" key="9">
    <source>
        <dbReference type="Proteomes" id="UP000577419"/>
    </source>
</evidence>
<comment type="caution">
    <text evidence="8">The sequence shown here is derived from an EMBL/GenBank/DDBJ whole genome shotgun (WGS) entry which is preliminary data.</text>
</comment>
<dbReference type="Proteomes" id="UP000577419">
    <property type="component" value="Unassembled WGS sequence"/>
</dbReference>
<evidence type="ECO:0000256" key="2">
    <source>
        <dbReference type="ARBA" id="ARBA00022741"/>
    </source>
</evidence>
<evidence type="ECO:0000256" key="4">
    <source>
        <dbReference type="ARBA" id="ARBA00022917"/>
    </source>
</evidence>
<comment type="similarity">
    <text evidence="6">Belongs to the GatB/GatE family. GatE subfamily.</text>
</comment>
<dbReference type="Gene3D" id="3.30.1360.30">
    <property type="entry name" value="GAD-like domain"/>
    <property type="match status" value="1"/>
</dbReference>
<dbReference type="GO" id="GO:0005524">
    <property type="term" value="F:ATP binding"/>
    <property type="evidence" value="ECO:0007669"/>
    <property type="project" value="UniProtKB-KW"/>
</dbReference>
<dbReference type="InterPro" id="IPR004414">
    <property type="entry name" value="GatE"/>
</dbReference>
<dbReference type="GO" id="GO:0006412">
    <property type="term" value="P:translation"/>
    <property type="evidence" value="ECO:0007669"/>
    <property type="project" value="UniProtKB-UniRule"/>
</dbReference>
<dbReference type="InterPro" id="IPR017959">
    <property type="entry name" value="Asn/Gln-tRNA_amidoTrfase_suB/E"/>
</dbReference>
<dbReference type="Gene3D" id="1.10.150.380">
    <property type="entry name" value="GatB domain, N-terminal subdomain"/>
    <property type="match status" value="1"/>
</dbReference>
<keyword evidence="3 6" id="KW-0067">ATP-binding</keyword>
<reference evidence="9" key="1">
    <citation type="journal article" date="2020" name="bioRxiv">
        <title>A rank-normalized archaeal taxonomy based on genome phylogeny resolves widespread incomplete and uneven classifications.</title>
        <authorList>
            <person name="Rinke C."/>
            <person name="Chuvochina M."/>
            <person name="Mussig A.J."/>
            <person name="Chaumeil P.-A."/>
            <person name="Waite D.W."/>
            <person name="Whitman W.B."/>
            <person name="Parks D.H."/>
            <person name="Hugenholtz P."/>
        </authorList>
    </citation>
    <scope>NUCLEOTIDE SEQUENCE [LARGE SCALE GENOMIC DNA]</scope>
</reference>
<dbReference type="InterPro" id="IPR014746">
    <property type="entry name" value="Gln_synth/guanido_kin_cat_dom"/>
</dbReference>
<dbReference type="InterPro" id="IPR004115">
    <property type="entry name" value="GAD-like_sf"/>
</dbReference>
<dbReference type="EMBL" id="DUFG01000015">
    <property type="protein sequence ID" value="HIH08268.1"/>
    <property type="molecule type" value="Genomic_DNA"/>
</dbReference>
<dbReference type="NCBIfam" id="NF003107">
    <property type="entry name" value="PRK04028.1"/>
    <property type="match status" value="1"/>
</dbReference>
<keyword evidence="8" id="KW-0808">Transferase</keyword>
<dbReference type="GO" id="GO:0005737">
    <property type="term" value="C:cytoplasm"/>
    <property type="evidence" value="ECO:0007669"/>
    <property type="project" value="InterPro"/>
</dbReference>
<dbReference type="NCBIfam" id="TIGR00134">
    <property type="entry name" value="gatE_arch"/>
    <property type="match status" value="1"/>
</dbReference>
<evidence type="ECO:0000256" key="1">
    <source>
        <dbReference type="ARBA" id="ARBA00022598"/>
    </source>
</evidence>
<name>A0A7J4IRY6_9ARCH</name>